<dbReference type="Proteomes" id="UP000799118">
    <property type="component" value="Unassembled WGS sequence"/>
</dbReference>
<feature type="compositionally biased region" description="Low complexity" evidence="2">
    <location>
        <begin position="473"/>
        <end position="507"/>
    </location>
</feature>
<evidence type="ECO:0000256" key="2">
    <source>
        <dbReference type="SAM" id="MobiDB-lite"/>
    </source>
</evidence>
<name>A0A6A4HT07_9AGAR</name>
<proteinExistence type="predicted"/>
<feature type="compositionally biased region" description="Polar residues" evidence="2">
    <location>
        <begin position="544"/>
        <end position="553"/>
    </location>
</feature>
<gene>
    <name evidence="3" type="ORF">BT96DRAFT_993292</name>
</gene>
<dbReference type="AlphaFoldDB" id="A0A6A4HT07"/>
<feature type="coiled-coil region" evidence="1">
    <location>
        <begin position="423"/>
        <end position="461"/>
    </location>
</feature>
<organism evidence="3 4">
    <name type="scientific">Gymnopus androsaceus JB14</name>
    <dbReference type="NCBI Taxonomy" id="1447944"/>
    <lineage>
        <taxon>Eukaryota</taxon>
        <taxon>Fungi</taxon>
        <taxon>Dikarya</taxon>
        <taxon>Basidiomycota</taxon>
        <taxon>Agaricomycotina</taxon>
        <taxon>Agaricomycetes</taxon>
        <taxon>Agaricomycetidae</taxon>
        <taxon>Agaricales</taxon>
        <taxon>Marasmiineae</taxon>
        <taxon>Omphalotaceae</taxon>
        <taxon>Gymnopus</taxon>
    </lineage>
</organism>
<protein>
    <submittedName>
        <fullName evidence="3">Uncharacterized protein</fullName>
    </submittedName>
</protein>
<keyword evidence="1" id="KW-0175">Coiled coil</keyword>
<keyword evidence="4" id="KW-1185">Reference proteome</keyword>
<feature type="region of interest" description="Disordered" evidence="2">
    <location>
        <begin position="18"/>
        <end position="61"/>
    </location>
</feature>
<dbReference type="EMBL" id="ML769460">
    <property type="protein sequence ID" value="KAE9400124.1"/>
    <property type="molecule type" value="Genomic_DNA"/>
</dbReference>
<feature type="region of interest" description="Disordered" evidence="2">
    <location>
        <begin position="473"/>
        <end position="572"/>
    </location>
</feature>
<evidence type="ECO:0000313" key="3">
    <source>
        <dbReference type="EMBL" id="KAE9400124.1"/>
    </source>
</evidence>
<evidence type="ECO:0000256" key="1">
    <source>
        <dbReference type="SAM" id="Coils"/>
    </source>
</evidence>
<evidence type="ECO:0000313" key="4">
    <source>
        <dbReference type="Proteomes" id="UP000799118"/>
    </source>
</evidence>
<sequence>MNVDSLFLDPEDAGSIADLSVVEGSAEDTVVVDGNSDEENPRQPSEGEGGHASDDETLSVDESDSVEAAFLKTEAKVDNYFDCYGPEASALLPYLSLPSAEVPLASQPFPHTLRRIPGAGDTALRIWSNGPQKYAVIGELAQHDKFDLNKVGPYLDMLYSQNGQETLNIDAMKRGKARLVLCTLSVPEDATEEGTGLIQQANERFNRLAAFLSVLHANYEDAQSERDANYYPKGVSGSSWIYQGKDYYGMSFSTPPVFANVPTGKTGPGPTPRLQGDYLAPLNHVQDENKRRNREALNSTAENMHDRTLLANWPDPDGHIRLLGEDHYLGNVRVKEPDVFDSQGARIHPADYSRHLVPGVRVAVVAEHKLWDITSQRNGGPVMNPSRHCVAVAEQIHVIGTNDEDIRDSIHRTEAQNRVEVARMREEERLAEEMRDASKAKEAARIKAADLKAEDAALKRRGREERLKSMWQAMASSPSTSATPSTPSSSSTMPSSSPASSSSTPSPLKRPASDDPPVSPSPSKRRPTARMTTGGKPPKKAGPSTPSASAGHSTRSKGKGKAIEEDYMEVDA</sequence>
<reference evidence="3" key="1">
    <citation type="journal article" date="2019" name="Environ. Microbiol.">
        <title>Fungal ecological strategies reflected in gene transcription - a case study of two litter decomposers.</title>
        <authorList>
            <person name="Barbi F."/>
            <person name="Kohler A."/>
            <person name="Barry K."/>
            <person name="Baskaran P."/>
            <person name="Daum C."/>
            <person name="Fauchery L."/>
            <person name="Ihrmark K."/>
            <person name="Kuo A."/>
            <person name="LaButti K."/>
            <person name="Lipzen A."/>
            <person name="Morin E."/>
            <person name="Grigoriev I.V."/>
            <person name="Henrissat B."/>
            <person name="Lindahl B."/>
            <person name="Martin F."/>
        </authorList>
    </citation>
    <scope>NUCLEOTIDE SEQUENCE</scope>
    <source>
        <strain evidence="3">JB14</strain>
    </source>
</reference>
<accession>A0A6A4HT07</accession>
<dbReference type="OrthoDB" id="3034515at2759"/>